<evidence type="ECO:0000313" key="9">
    <source>
        <dbReference type="Proteomes" id="UP000027186"/>
    </source>
</evidence>
<dbReference type="PANTHER" id="PTHR42792:SF1">
    <property type="entry name" value="FLAGELLAR HOOK-ASSOCIATED PROTEIN 3"/>
    <property type="match status" value="1"/>
</dbReference>
<keyword evidence="3" id="KW-0964">Secreted</keyword>
<feature type="domain" description="Flagellin N-terminal" evidence="4">
    <location>
        <begin position="6"/>
        <end position="135"/>
    </location>
</feature>
<evidence type="ECO:0000259" key="5">
    <source>
        <dbReference type="Pfam" id="PF00700"/>
    </source>
</evidence>
<evidence type="ECO:0000256" key="1">
    <source>
        <dbReference type="ARBA" id="ARBA00005709"/>
    </source>
</evidence>
<dbReference type="GO" id="GO:0009288">
    <property type="term" value="C:bacterial-type flagellum"/>
    <property type="evidence" value="ECO:0007669"/>
    <property type="project" value="UniProtKB-SubCell"/>
</dbReference>
<comment type="subcellular location">
    <subcellularLocation>
        <location evidence="3">Secreted</location>
    </subcellularLocation>
    <subcellularLocation>
        <location evidence="3">Bacterial flagellum</location>
    </subcellularLocation>
</comment>
<sequence length="354" mass="37110">MLYNAVSTLGLSKRLQTANTELQLERLRNNDEIASGKHFDVAKALGARTGQAIALRNLYDETDQTLKSTALLQGRLGTMDSALTNILSAGQDVLAAASVGLGQPSPTGSSLQVRARAMLEQVVGMLNASSGNGYLFGGVEVKTAPMRAVQGDESGLPSPIQIVQDTIAAATGGTSSPQTPAETAAAVAALDDLFATPSASPLGFEGGFYQGAPSTAPRLSARLDRTTEIPYGIQGNDPAMRDLLQGLYMLASVDTSQLPLDAYKPYMEAAVAKVSGGIEGVRDATAQLGIHRAQLDDIAAMNTTQLRILNDQLDAMESVDPAEASLRMNQLEVQIEATAAATARIARMSLTNYL</sequence>
<dbReference type="Pfam" id="PF00669">
    <property type="entry name" value="Flagellin_N"/>
    <property type="match status" value="1"/>
</dbReference>
<feature type="domain" description="Flagellin C-terminal" evidence="5">
    <location>
        <begin position="274"/>
        <end position="354"/>
    </location>
</feature>
<keyword evidence="11" id="KW-1185">Reference proteome</keyword>
<geneLocation type="plasmid" evidence="6 9">
    <name>AbAZ39_p4</name>
</geneLocation>
<dbReference type="Proteomes" id="UP000027186">
    <property type="component" value="Plasmid AbAZ39_p4"/>
</dbReference>
<keyword evidence="2 3" id="KW-0975">Bacterial flagellum</keyword>
<dbReference type="InterPro" id="IPR001029">
    <property type="entry name" value="Flagellin_N"/>
</dbReference>
<evidence type="ECO:0000313" key="11">
    <source>
        <dbReference type="Proteomes" id="UP001628281"/>
    </source>
</evidence>
<accession>A0A060DQT7</accession>
<evidence type="ECO:0000256" key="2">
    <source>
        <dbReference type="ARBA" id="ARBA00023143"/>
    </source>
</evidence>
<reference evidence="8 10" key="2">
    <citation type="submission" date="2018-01" db="EMBL/GenBank/DDBJ databases">
        <title>Whole genome sequence of Azospirillum brasilense REC3 isolated from strawberry roots.</title>
        <authorList>
            <person name="Fontana C.A."/>
            <person name="Salazar S.M."/>
            <person name="Bassi D."/>
            <person name="Puglisi E."/>
            <person name="Lovaisa N.C."/>
            <person name="Toffoli L.M."/>
            <person name="Pedraza R."/>
            <person name="Cocconcelli P.S."/>
        </authorList>
    </citation>
    <scope>NUCLEOTIDE SEQUENCE [LARGE SCALE GENOMIC DNA]</scope>
    <source>
        <strain evidence="8 10">REC3</strain>
        <plasmid evidence="8">p22unnamed</plasmid>
    </source>
</reference>
<evidence type="ECO:0000256" key="3">
    <source>
        <dbReference type="RuleBase" id="RU362073"/>
    </source>
</evidence>
<dbReference type="Gene3D" id="1.20.1330.10">
    <property type="entry name" value="f41 fragment of flagellin, N-terminal domain"/>
    <property type="match status" value="1"/>
</dbReference>
<keyword evidence="6" id="KW-0969">Cilium</keyword>
<comment type="function">
    <text evidence="3">Flagellin is the subunit protein which polymerizes to form the filaments of bacterial flagella.</text>
</comment>
<geneLocation type="plasmid" evidence="8">
    <name>p22unnamed</name>
</geneLocation>
<comment type="similarity">
    <text evidence="1 3">Belongs to the bacterial flagellin family.</text>
</comment>
<reference evidence="6 9" key="1">
    <citation type="journal article" date="2014" name="Genome Announc.">
        <title>Complete Genome Sequence of the Model Rhizosphere Strain Azospirillum brasilense Az39, Successfully Applied in Agriculture.</title>
        <authorList>
            <person name="Rivera D."/>
            <person name="Revale S."/>
            <person name="Molina R."/>
            <person name="Gualpa J."/>
            <person name="Puente M."/>
            <person name="Maroniche G."/>
            <person name="Paris G."/>
            <person name="Baker D."/>
            <person name="Clavijo B."/>
            <person name="McLay K."/>
            <person name="Spaepen S."/>
            <person name="Perticari A."/>
            <person name="Vazquez M."/>
            <person name="Wisniewski-Dye F."/>
            <person name="Watkins C."/>
            <person name="Martinez-Abarca F."/>
            <person name="Vanderleyden J."/>
            <person name="Cassan F."/>
        </authorList>
    </citation>
    <scope>NUCLEOTIDE SEQUENCE [LARGE SCALE GENOMIC DNA]</scope>
    <source>
        <strain evidence="6 9">Az39</strain>
        <plasmid evidence="6">AbAZ39_p4</plasmid>
    </source>
</reference>
<evidence type="ECO:0000313" key="8">
    <source>
        <dbReference type="EMBL" id="PNQ95934.1"/>
    </source>
</evidence>
<dbReference type="KEGG" id="abq:ABAZ39_30660"/>
<dbReference type="Proteomes" id="UP000236268">
    <property type="component" value="Unassembled WGS sequence"/>
</dbReference>
<dbReference type="OrthoDB" id="7312911at2"/>
<dbReference type="GO" id="GO:0005198">
    <property type="term" value="F:structural molecule activity"/>
    <property type="evidence" value="ECO:0007669"/>
    <property type="project" value="UniProtKB-UniRule"/>
</dbReference>
<evidence type="ECO:0000313" key="6">
    <source>
        <dbReference type="EMBL" id="AIB16221.1"/>
    </source>
</evidence>
<dbReference type="InterPro" id="IPR001492">
    <property type="entry name" value="Flagellin"/>
</dbReference>
<reference evidence="7 11" key="3">
    <citation type="submission" date="2024-11" db="EMBL/GenBank/DDBJ databases">
        <title>Draft genome sequences of two bacteria associated to sugarcane roots in Colombia.</title>
        <authorList>
            <person name="Pardo-Diaz S."/>
            <person name="Masmela-Mendoza J."/>
            <person name="Delgadillo-Duran P."/>
            <person name="Bautista E.J."/>
            <person name="Rojas-Tapias D.F."/>
        </authorList>
    </citation>
    <scope>NUCLEOTIDE SEQUENCE [LARGE SCALE GENOMIC DNA]</scope>
    <source>
        <strain evidence="7 11">Ap18</strain>
    </source>
</reference>
<organism evidence="6 9">
    <name type="scientific">Azospirillum argentinense</name>
    <dbReference type="NCBI Taxonomy" id="2970906"/>
    <lineage>
        <taxon>Bacteria</taxon>
        <taxon>Pseudomonadati</taxon>
        <taxon>Pseudomonadota</taxon>
        <taxon>Alphaproteobacteria</taxon>
        <taxon>Rhodospirillales</taxon>
        <taxon>Azospirillaceae</taxon>
        <taxon>Azospirillum</taxon>
    </lineage>
</organism>
<dbReference type="EMBL" id="JBJLSN010000056">
    <property type="protein sequence ID" value="MFL7904766.1"/>
    <property type="molecule type" value="Genomic_DNA"/>
</dbReference>
<evidence type="ECO:0000313" key="10">
    <source>
        <dbReference type="Proteomes" id="UP000236268"/>
    </source>
</evidence>
<dbReference type="Pfam" id="PF00700">
    <property type="entry name" value="Flagellin_C"/>
    <property type="match status" value="1"/>
</dbReference>
<dbReference type="InterPro" id="IPR046358">
    <property type="entry name" value="Flagellin_C"/>
</dbReference>
<keyword evidence="6" id="KW-0614">Plasmid</keyword>
<keyword evidence="6" id="KW-0966">Cell projection</keyword>
<keyword evidence="6" id="KW-0282">Flagellum</keyword>
<dbReference type="SUPFAM" id="SSF64518">
    <property type="entry name" value="Phase 1 flagellin"/>
    <property type="match status" value="1"/>
</dbReference>
<dbReference type="PANTHER" id="PTHR42792">
    <property type="entry name" value="FLAGELLIN"/>
    <property type="match status" value="1"/>
</dbReference>
<gene>
    <name evidence="6" type="ORF">ABAZ39_30660</name>
    <name evidence="7" type="ORF">ACJ41P_26800</name>
    <name evidence="8" type="ORF">C1S70_26525</name>
</gene>
<evidence type="ECO:0000259" key="4">
    <source>
        <dbReference type="Pfam" id="PF00669"/>
    </source>
</evidence>
<accession>A0A2K1FTT9</accession>
<name>A0A060DQT7_9PROT</name>
<dbReference type="EMBL" id="POWG01000039">
    <property type="protein sequence ID" value="PNQ95934.1"/>
    <property type="molecule type" value="Genomic_DNA"/>
</dbReference>
<dbReference type="RefSeq" id="WP_040137952.1">
    <property type="nucleotide sequence ID" value="NZ_CP007797.1"/>
</dbReference>
<protein>
    <recommendedName>
        <fullName evidence="3">Flagellin</fullName>
    </recommendedName>
</protein>
<dbReference type="GO" id="GO:0005576">
    <property type="term" value="C:extracellular region"/>
    <property type="evidence" value="ECO:0007669"/>
    <property type="project" value="UniProtKB-SubCell"/>
</dbReference>
<dbReference type="AlphaFoldDB" id="A0A060DQT7"/>
<proteinExistence type="inferred from homology"/>
<dbReference type="EMBL" id="CP007797">
    <property type="protein sequence ID" value="AIB16221.1"/>
    <property type="molecule type" value="Genomic_DNA"/>
</dbReference>
<evidence type="ECO:0000313" key="7">
    <source>
        <dbReference type="EMBL" id="MFL7904766.1"/>
    </source>
</evidence>
<dbReference type="Proteomes" id="UP001628281">
    <property type="component" value="Unassembled WGS sequence"/>
</dbReference>